<dbReference type="Proteomes" id="UP001196408">
    <property type="component" value="Unassembled WGS sequence"/>
</dbReference>
<evidence type="ECO:0000313" key="2">
    <source>
        <dbReference type="EMBL" id="MBV3382795.1"/>
    </source>
</evidence>
<comment type="caution">
    <text evidence="2">The sequence shown here is derived from an EMBL/GenBank/DDBJ whole genome shotgun (WGS) entry which is preliminary data.</text>
</comment>
<keyword evidence="5" id="KW-1185">Reference proteome</keyword>
<dbReference type="EMBL" id="JAHOEL010000030">
    <property type="protein sequence ID" value="MBV3392815.1"/>
    <property type="molecule type" value="Genomic_DNA"/>
</dbReference>
<dbReference type="InterPro" id="IPR000182">
    <property type="entry name" value="GNAT_dom"/>
</dbReference>
<dbReference type="GO" id="GO:0016747">
    <property type="term" value="F:acyltransferase activity, transferring groups other than amino-acyl groups"/>
    <property type="evidence" value="ECO:0007669"/>
    <property type="project" value="InterPro"/>
</dbReference>
<evidence type="ECO:0000313" key="3">
    <source>
        <dbReference type="EMBL" id="MBV3392815.1"/>
    </source>
</evidence>
<accession>A0AAW4MVT6</accession>
<proteinExistence type="predicted"/>
<dbReference type="RefSeq" id="WP_217747627.1">
    <property type="nucleotide sequence ID" value="NZ_JAHOEB010000029.1"/>
</dbReference>
<evidence type="ECO:0000259" key="1">
    <source>
        <dbReference type="PROSITE" id="PS51186"/>
    </source>
</evidence>
<dbReference type="EMBL" id="JAHOEF010000031">
    <property type="protein sequence ID" value="MBV3382795.1"/>
    <property type="molecule type" value="Genomic_DNA"/>
</dbReference>
<evidence type="ECO:0000313" key="4">
    <source>
        <dbReference type="Proteomes" id="UP001196408"/>
    </source>
</evidence>
<dbReference type="AlphaFoldDB" id="A0AAW4MVT6"/>
<evidence type="ECO:0000313" key="5">
    <source>
        <dbReference type="Proteomes" id="UP001197492"/>
    </source>
</evidence>
<gene>
    <name evidence="2" type="ORF">KSV97_06100</name>
    <name evidence="3" type="ORF">KSW06_06050</name>
</gene>
<name>A0AAW4MVT6_9FIRM</name>
<organism evidence="2 4">
    <name type="scientific">Catenibacterium mitsuokai</name>
    <dbReference type="NCBI Taxonomy" id="100886"/>
    <lineage>
        <taxon>Bacteria</taxon>
        <taxon>Bacillati</taxon>
        <taxon>Bacillota</taxon>
        <taxon>Erysipelotrichia</taxon>
        <taxon>Erysipelotrichales</taxon>
        <taxon>Coprobacillaceae</taxon>
        <taxon>Catenibacterium</taxon>
    </lineage>
</organism>
<sequence>MIIREARIEDIERILEIYDIAKAFMRRTGNPNQWNSSYPDSNTLEQDIHKHQLFVMEEDSIIHSVFAFIIGDDPTYKDIEGAWLDDSTYGTIHRIASDGTMHQVFNKAVDFCEERCAHLRADTHEDNKVMQKVILRNGFKETGIIYIADGTPRIAYEKVK</sequence>
<dbReference type="PROSITE" id="PS51186">
    <property type="entry name" value="GNAT"/>
    <property type="match status" value="1"/>
</dbReference>
<dbReference type="Proteomes" id="UP001197492">
    <property type="component" value="Unassembled WGS sequence"/>
</dbReference>
<reference evidence="2 5" key="1">
    <citation type="submission" date="2021-06" db="EMBL/GenBank/DDBJ databases">
        <title>Collection of gut derived symbiotic bacterial strains cultured from healthy donors.</title>
        <authorList>
            <person name="Lin H."/>
            <person name="Littmann E."/>
            <person name="Pamer E.G."/>
        </authorList>
    </citation>
    <scope>NUCLEOTIDE SEQUENCE</scope>
    <source>
        <strain evidence="3 5">MSK.21.70</strain>
        <strain evidence="2">MSK.21.82</strain>
    </source>
</reference>
<protein>
    <submittedName>
        <fullName evidence="2">GNAT family N-acetyltransferase</fullName>
    </submittedName>
</protein>
<feature type="domain" description="N-acetyltransferase" evidence="1">
    <location>
        <begin position="1"/>
        <end position="160"/>
    </location>
</feature>